<accession>A0A067LBJ7</accession>
<dbReference type="GO" id="GO:0008194">
    <property type="term" value="F:UDP-glycosyltransferase activity"/>
    <property type="evidence" value="ECO:0007669"/>
    <property type="project" value="InterPro"/>
</dbReference>
<organism evidence="3 4">
    <name type="scientific">Jatropha curcas</name>
    <name type="common">Barbados nut</name>
    <dbReference type="NCBI Taxonomy" id="180498"/>
    <lineage>
        <taxon>Eukaryota</taxon>
        <taxon>Viridiplantae</taxon>
        <taxon>Streptophyta</taxon>
        <taxon>Embryophyta</taxon>
        <taxon>Tracheophyta</taxon>
        <taxon>Spermatophyta</taxon>
        <taxon>Magnoliopsida</taxon>
        <taxon>eudicotyledons</taxon>
        <taxon>Gunneridae</taxon>
        <taxon>Pentapetalae</taxon>
        <taxon>rosids</taxon>
        <taxon>fabids</taxon>
        <taxon>Malpighiales</taxon>
        <taxon>Euphorbiaceae</taxon>
        <taxon>Crotonoideae</taxon>
        <taxon>Jatropheae</taxon>
        <taxon>Jatropha</taxon>
    </lineage>
</organism>
<dbReference type="FunFam" id="3.40.50.2000:FF:000138">
    <property type="entry name" value="Glycosyltransferase"/>
    <property type="match status" value="1"/>
</dbReference>
<keyword evidence="4" id="KW-1185">Reference proteome</keyword>
<name>A0A067LBJ7_JATCU</name>
<reference evidence="3 4" key="1">
    <citation type="journal article" date="2014" name="PLoS ONE">
        <title>Global Analysis of Gene Expression Profiles in Physic Nut (Jatropha curcas L.) Seedlings Exposed to Salt Stress.</title>
        <authorList>
            <person name="Zhang L."/>
            <person name="Zhang C."/>
            <person name="Wu P."/>
            <person name="Chen Y."/>
            <person name="Li M."/>
            <person name="Jiang H."/>
            <person name="Wu G."/>
        </authorList>
    </citation>
    <scope>NUCLEOTIDE SEQUENCE [LARGE SCALE GENOMIC DNA]</scope>
    <source>
        <strain evidence="4">cv. GZQX0401</strain>
        <tissue evidence="3">Young leaves</tissue>
    </source>
</reference>
<dbReference type="EMBL" id="KK914227">
    <property type="protein sequence ID" value="KDP45742.1"/>
    <property type="molecule type" value="Genomic_DNA"/>
</dbReference>
<keyword evidence="2" id="KW-0175">Coiled coil</keyword>
<sequence>MVSKTQYLLSTSVYELESKVIDALKLKFPFRVLPLGPMIPYFELESNSSSATNGYHHNLPYYLQWLNSQPRDSVLYISMGSFLSVSSNQMDEIIAGVLNSGVRFLWVSRGEISLFKDGHGDMGLVVPWCDQLRVLCHPSVGGFWTHCGWNSTLEGVFAGVPMLTSPIVCDQIPNSKKIVQDWKIGWSLERGAEGKNLVKREEIAELVQRFMDQENIAVKEMRKRAKEVQESCQAAIANGGSSDTNLDSFIRDISECQAK</sequence>
<dbReference type="PANTHER" id="PTHR48045:SF22">
    <property type="entry name" value="UDP-GLUCURONOSYL_UDP-GLUCOSYLTRANSFERASE"/>
    <property type="match status" value="1"/>
</dbReference>
<dbReference type="AlphaFoldDB" id="A0A067LBJ7"/>
<evidence type="ECO:0000313" key="4">
    <source>
        <dbReference type="Proteomes" id="UP000027138"/>
    </source>
</evidence>
<dbReference type="Pfam" id="PF00201">
    <property type="entry name" value="UDPGT"/>
    <property type="match status" value="1"/>
</dbReference>
<dbReference type="Proteomes" id="UP000027138">
    <property type="component" value="Unassembled WGS sequence"/>
</dbReference>
<evidence type="ECO:0000313" key="3">
    <source>
        <dbReference type="EMBL" id="KDP45742.1"/>
    </source>
</evidence>
<dbReference type="PANTHER" id="PTHR48045">
    <property type="entry name" value="UDP-GLYCOSYLTRANSFERASE 72B1"/>
    <property type="match status" value="1"/>
</dbReference>
<proteinExistence type="predicted"/>
<feature type="coiled-coil region" evidence="2">
    <location>
        <begin position="211"/>
        <end position="238"/>
    </location>
</feature>
<dbReference type="CDD" id="cd03784">
    <property type="entry name" value="GT1_Gtf-like"/>
    <property type="match status" value="1"/>
</dbReference>
<dbReference type="OrthoDB" id="5835829at2759"/>
<dbReference type="InterPro" id="IPR002213">
    <property type="entry name" value="UDP_glucos_trans"/>
</dbReference>
<dbReference type="Gene3D" id="3.40.50.2000">
    <property type="entry name" value="Glycogen Phosphorylase B"/>
    <property type="match status" value="2"/>
</dbReference>
<protein>
    <recommendedName>
        <fullName evidence="5">Anthocyanidin 3-O-glucosyltransferase</fullName>
    </recommendedName>
</protein>
<evidence type="ECO:0000256" key="2">
    <source>
        <dbReference type="SAM" id="Coils"/>
    </source>
</evidence>
<gene>
    <name evidence="3" type="ORF">JCGZ_17349</name>
</gene>
<evidence type="ECO:0008006" key="5">
    <source>
        <dbReference type="Google" id="ProtNLM"/>
    </source>
</evidence>
<evidence type="ECO:0000256" key="1">
    <source>
        <dbReference type="ARBA" id="ARBA00022679"/>
    </source>
</evidence>
<dbReference type="SUPFAM" id="SSF53756">
    <property type="entry name" value="UDP-Glycosyltransferase/glycogen phosphorylase"/>
    <property type="match status" value="1"/>
</dbReference>
<keyword evidence="1" id="KW-0808">Transferase</keyword>